<protein>
    <submittedName>
        <fullName evidence="1">Uncharacterized protein</fullName>
    </submittedName>
</protein>
<sequence>MAEDEPEVIEPVKDLRAQYDPATQTISLAWSYTIDPEKDVSFEVRQTVDGRKPTVIAKQKIHS</sequence>
<name>A0A094IXP7_9BACL</name>
<accession>A0A094IXP7</accession>
<evidence type="ECO:0000313" key="1">
    <source>
        <dbReference type="EMBL" id="KFZ32470.1"/>
    </source>
</evidence>
<dbReference type="AlphaFoldDB" id="A0A094IXP7"/>
<organism evidence="1">
    <name type="scientific">Anoxybacillus flavithermus</name>
    <dbReference type="NCBI Taxonomy" id="33934"/>
    <lineage>
        <taxon>Bacteria</taxon>
        <taxon>Bacillati</taxon>
        <taxon>Bacillota</taxon>
        <taxon>Bacilli</taxon>
        <taxon>Bacillales</taxon>
        <taxon>Anoxybacillaceae</taxon>
        <taxon>Anoxybacillus</taxon>
    </lineage>
</organism>
<reference evidence="1" key="1">
    <citation type="submission" date="2014-08" db="EMBL/GenBank/DDBJ databases">
        <title>Fullgenome sequencing of Anoxybacillus sp.25 isolate from Garga hot-spring Russia.</title>
        <authorList>
            <person name="Rozanov A.S."/>
            <person name="Kotenko A.V."/>
            <person name="Malup T.K."/>
            <person name="Peltek S.E."/>
        </authorList>
    </citation>
    <scope>NUCLEOTIDE SEQUENCE [LARGE SCALE GENOMIC DNA]</scope>
    <source>
        <strain evidence="1">25</strain>
    </source>
</reference>
<comment type="caution">
    <text evidence="1">The sequence shown here is derived from an EMBL/GenBank/DDBJ whole genome shotgun (WGS) entry which is preliminary data.</text>
</comment>
<gene>
    <name evidence="1" type="ORF">JS44_05625</name>
</gene>
<proteinExistence type="predicted"/>
<dbReference type="EMBL" id="JPZO01000027">
    <property type="protein sequence ID" value="KFZ32470.1"/>
    <property type="molecule type" value="Genomic_DNA"/>
</dbReference>